<reference evidence="2" key="1">
    <citation type="submission" date="2020-06" db="EMBL/GenBank/DDBJ databases">
        <title>WGS assembly of Ceratodon purpureus strain R40.</title>
        <authorList>
            <person name="Carey S.B."/>
            <person name="Jenkins J."/>
            <person name="Shu S."/>
            <person name="Lovell J.T."/>
            <person name="Sreedasyam A."/>
            <person name="Maumus F."/>
            <person name="Tiley G.P."/>
            <person name="Fernandez-Pozo N."/>
            <person name="Barry K."/>
            <person name="Chen C."/>
            <person name="Wang M."/>
            <person name="Lipzen A."/>
            <person name="Daum C."/>
            <person name="Saski C.A."/>
            <person name="Payton A.C."/>
            <person name="Mcbreen J.C."/>
            <person name="Conrad R.E."/>
            <person name="Kollar L.M."/>
            <person name="Olsson S."/>
            <person name="Huttunen S."/>
            <person name="Landis J.B."/>
            <person name="Wickett N.J."/>
            <person name="Johnson M.G."/>
            <person name="Rensing S.A."/>
            <person name="Grimwood J."/>
            <person name="Schmutz J."/>
            <person name="Mcdaniel S.F."/>
        </authorList>
    </citation>
    <scope>NUCLEOTIDE SEQUENCE</scope>
    <source>
        <strain evidence="2">R40</strain>
    </source>
</reference>
<evidence type="ECO:0000313" key="3">
    <source>
        <dbReference type="Proteomes" id="UP000822688"/>
    </source>
</evidence>
<sequence>MKECARAPAIIIHSISCTPAVFAQYYILGNVIALLAARSVPDLKSMWLSRTRISVKGFSRGRCPSWFALFYHREVAYIVAGVESSLLHFLIHWKYLSFKE</sequence>
<dbReference type="Proteomes" id="UP000822688">
    <property type="component" value="Chromosome 5"/>
</dbReference>
<keyword evidence="1" id="KW-1133">Transmembrane helix</keyword>
<keyword evidence="3" id="KW-1185">Reference proteome</keyword>
<dbReference type="EMBL" id="CM026425">
    <property type="protein sequence ID" value="KAG0576938.1"/>
    <property type="molecule type" value="Genomic_DNA"/>
</dbReference>
<evidence type="ECO:0000313" key="2">
    <source>
        <dbReference type="EMBL" id="KAG0576938.1"/>
    </source>
</evidence>
<dbReference type="AlphaFoldDB" id="A0A8T0I306"/>
<comment type="caution">
    <text evidence="2">The sequence shown here is derived from an EMBL/GenBank/DDBJ whole genome shotgun (WGS) entry which is preliminary data.</text>
</comment>
<feature type="transmembrane region" description="Helical" evidence="1">
    <location>
        <begin position="12"/>
        <end position="37"/>
    </location>
</feature>
<accession>A0A8T0I306</accession>
<proteinExistence type="predicted"/>
<name>A0A8T0I306_CERPU</name>
<gene>
    <name evidence="2" type="ORF">KC19_5G119700</name>
</gene>
<keyword evidence="1" id="KW-0812">Transmembrane</keyword>
<evidence type="ECO:0000256" key="1">
    <source>
        <dbReference type="SAM" id="Phobius"/>
    </source>
</evidence>
<organism evidence="2 3">
    <name type="scientific">Ceratodon purpureus</name>
    <name type="common">Fire moss</name>
    <name type="synonym">Dicranum purpureum</name>
    <dbReference type="NCBI Taxonomy" id="3225"/>
    <lineage>
        <taxon>Eukaryota</taxon>
        <taxon>Viridiplantae</taxon>
        <taxon>Streptophyta</taxon>
        <taxon>Embryophyta</taxon>
        <taxon>Bryophyta</taxon>
        <taxon>Bryophytina</taxon>
        <taxon>Bryopsida</taxon>
        <taxon>Dicranidae</taxon>
        <taxon>Pseudoditrichales</taxon>
        <taxon>Ditrichaceae</taxon>
        <taxon>Ceratodon</taxon>
    </lineage>
</organism>
<protein>
    <submittedName>
        <fullName evidence="2">Uncharacterized protein</fullName>
    </submittedName>
</protein>
<keyword evidence="1" id="KW-0472">Membrane</keyword>